<reference evidence="1 2" key="1">
    <citation type="submission" date="2017-03" db="EMBL/GenBank/DDBJ databases">
        <authorList>
            <person name="Afonso C.L."/>
            <person name="Miller P.J."/>
            <person name="Scott M.A."/>
            <person name="Spackman E."/>
            <person name="Goraichik I."/>
            <person name="Dimitrov K.M."/>
            <person name="Suarez D.L."/>
            <person name="Swayne D.E."/>
        </authorList>
    </citation>
    <scope>NUCLEOTIDE SEQUENCE [LARGE SCALE GENOMIC DNA]</scope>
    <source>
        <strain evidence="1">SB41UT1</strain>
    </source>
</reference>
<proteinExistence type="predicted"/>
<dbReference type="Pfam" id="PF23977">
    <property type="entry name" value="Pam3_Gp34"/>
    <property type="match status" value="1"/>
</dbReference>
<name>A0A1X7AEQ4_9GAMM</name>
<sequence length="229" mass="25178">MATAKKKKQETMSNEIALFGEQSTDLSAVPVYDEQYVGAGNDNVSADDVKTPAIFVLQKTSQVIGELEGAKPGKLWNNITDVCSDSVTLINLGFRKSYIAGEKQYGGATLGVYDTYDEAAAVIAEQQNPDNYRVTDVHKHTCLLLKADGTVDMPVEIRFRGTSQGVSRDWNAKFLSSKTPRCASVWKMTSKKESNSKGEWFMPAVDQVGWVPPSAIEGLEEKRKQIMGE</sequence>
<dbReference type="AlphaFoldDB" id="A0A1X7AEQ4"/>
<dbReference type="Proteomes" id="UP000196573">
    <property type="component" value="Unassembled WGS sequence"/>
</dbReference>
<dbReference type="InterPro" id="IPR056957">
    <property type="entry name" value="Pam3_Gp34-like"/>
</dbReference>
<keyword evidence="2" id="KW-1185">Reference proteome</keyword>
<evidence type="ECO:0000313" key="1">
    <source>
        <dbReference type="EMBL" id="SMA33644.1"/>
    </source>
</evidence>
<protein>
    <submittedName>
        <fullName evidence="1">Uncharacterized protein</fullName>
    </submittedName>
</protein>
<dbReference type="EMBL" id="FWPT01000001">
    <property type="protein sequence ID" value="SMA33644.1"/>
    <property type="molecule type" value="Genomic_DNA"/>
</dbReference>
<organism evidence="1 2">
    <name type="scientific">Parendozoicomonas haliclonae</name>
    <dbReference type="NCBI Taxonomy" id="1960125"/>
    <lineage>
        <taxon>Bacteria</taxon>
        <taxon>Pseudomonadati</taxon>
        <taxon>Pseudomonadota</taxon>
        <taxon>Gammaproteobacteria</taxon>
        <taxon>Oceanospirillales</taxon>
        <taxon>Endozoicomonadaceae</taxon>
        <taxon>Parendozoicomonas</taxon>
    </lineage>
</organism>
<evidence type="ECO:0000313" key="2">
    <source>
        <dbReference type="Proteomes" id="UP000196573"/>
    </source>
</evidence>
<gene>
    <name evidence="1" type="ORF">EHSB41UT_00310</name>
</gene>
<accession>A0A1X7AEQ4</accession>